<dbReference type="GO" id="GO:0005634">
    <property type="term" value="C:nucleus"/>
    <property type="evidence" value="ECO:0007669"/>
    <property type="project" value="UniProtKB-SubCell"/>
</dbReference>
<organism evidence="7 8">
    <name type="scientific">Penaeus vannamei</name>
    <name type="common">Whiteleg shrimp</name>
    <name type="synonym">Litopenaeus vannamei</name>
    <dbReference type="NCBI Taxonomy" id="6689"/>
    <lineage>
        <taxon>Eukaryota</taxon>
        <taxon>Metazoa</taxon>
        <taxon>Ecdysozoa</taxon>
        <taxon>Arthropoda</taxon>
        <taxon>Crustacea</taxon>
        <taxon>Multicrustacea</taxon>
        <taxon>Malacostraca</taxon>
        <taxon>Eumalacostraca</taxon>
        <taxon>Eucarida</taxon>
        <taxon>Decapoda</taxon>
        <taxon>Dendrobranchiata</taxon>
        <taxon>Penaeoidea</taxon>
        <taxon>Penaeidae</taxon>
        <taxon>Penaeus</taxon>
    </lineage>
</organism>
<dbReference type="GO" id="GO:0000978">
    <property type="term" value="F:RNA polymerase II cis-regulatory region sequence-specific DNA binding"/>
    <property type="evidence" value="ECO:0007669"/>
    <property type="project" value="TreeGrafter"/>
</dbReference>
<evidence type="ECO:0000256" key="1">
    <source>
        <dbReference type="ARBA" id="ARBA00004123"/>
    </source>
</evidence>
<dbReference type="PROSITE" id="PS50118">
    <property type="entry name" value="HMG_BOX_2"/>
    <property type="match status" value="1"/>
</dbReference>
<dbReference type="Pfam" id="PF00505">
    <property type="entry name" value="HMG_box"/>
    <property type="match status" value="1"/>
</dbReference>
<evidence type="ECO:0000313" key="7">
    <source>
        <dbReference type="EMBL" id="ROT75784.1"/>
    </source>
</evidence>
<feature type="region of interest" description="Disordered" evidence="5">
    <location>
        <begin position="1"/>
        <end position="48"/>
    </location>
</feature>
<dbReference type="InterPro" id="IPR050140">
    <property type="entry name" value="SRY-related_HMG-box_TF-like"/>
</dbReference>
<evidence type="ECO:0000256" key="3">
    <source>
        <dbReference type="ARBA" id="ARBA00023242"/>
    </source>
</evidence>
<dbReference type="EMBL" id="QCYY01001733">
    <property type="protein sequence ID" value="ROT75784.1"/>
    <property type="molecule type" value="Genomic_DNA"/>
</dbReference>
<dbReference type="GO" id="GO:0000122">
    <property type="term" value="P:negative regulation of transcription by RNA polymerase II"/>
    <property type="evidence" value="ECO:0007669"/>
    <property type="project" value="TreeGrafter"/>
</dbReference>
<feature type="DNA-binding region" description="HMG box" evidence="4">
    <location>
        <begin position="48"/>
        <end position="116"/>
    </location>
</feature>
<dbReference type="PRINTS" id="PR00886">
    <property type="entry name" value="HIGHMOBLTY12"/>
</dbReference>
<sequence length="124" mass="15173">MRRREEKEEGRGGGGGGVEEKEKKKEREKEEEEEEEKEETKKHPVNHIKRPMNAFMVWSQLERRKIVQRHPDMHNAEISKRLGKRWKTLSSEERQPYIEEAERLRLLHLQEYPDYKTLFKVWFD</sequence>
<dbReference type="InterPro" id="IPR009071">
    <property type="entry name" value="HMG_box_dom"/>
</dbReference>
<dbReference type="GO" id="GO:0030182">
    <property type="term" value="P:neuron differentiation"/>
    <property type="evidence" value="ECO:0007669"/>
    <property type="project" value="TreeGrafter"/>
</dbReference>
<comment type="caution">
    <text evidence="7">The sequence shown here is derived from an EMBL/GenBank/DDBJ whole genome shotgun (WGS) entry which is preliminary data.</text>
</comment>
<keyword evidence="8" id="KW-1185">Reference proteome</keyword>
<feature type="compositionally biased region" description="Basic and acidic residues" evidence="5">
    <location>
        <begin position="1"/>
        <end position="11"/>
    </location>
</feature>
<dbReference type="InterPro" id="IPR036910">
    <property type="entry name" value="HMG_box_dom_sf"/>
</dbReference>
<evidence type="ECO:0000313" key="8">
    <source>
        <dbReference type="Proteomes" id="UP000283509"/>
    </source>
</evidence>
<dbReference type="GO" id="GO:0001228">
    <property type="term" value="F:DNA-binding transcription activator activity, RNA polymerase II-specific"/>
    <property type="evidence" value="ECO:0007669"/>
    <property type="project" value="TreeGrafter"/>
</dbReference>
<dbReference type="PANTHER" id="PTHR10270">
    <property type="entry name" value="SOX TRANSCRIPTION FACTOR"/>
    <property type="match status" value="1"/>
</dbReference>
<dbReference type="SUPFAM" id="SSF47095">
    <property type="entry name" value="HMG-box"/>
    <property type="match status" value="1"/>
</dbReference>
<keyword evidence="2 4" id="KW-0238">DNA-binding</keyword>
<comment type="subcellular location">
    <subcellularLocation>
        <location evidence="1">Nucleus</location>
    </subcellularLocation>
</comment>
<evidence type="ECO:0000256" key="2">
    <source>
        <dbReference type="ARBA" id="ARBA00023125"/>
    </source>
</evidence>
<dbReference type="AlphaFoldDB" id="A0A423TGZ8"/>
<dbReference type="STRING" id="6689.A0A423TGZ8"/>
<evidence type="ECO:0000256" key="5">
    <source>
        <dbReference type="SAM" id="MobiDB-lite"/>
    </source>
</evidence>
<dbReference type="Gene3D" id="1.10.30.10">
    <property type="entry name" value="High mobility group box domain"/>
    <property type="match status" value="1"/>
</dbReference>
<proteinExistence type="predicted"/>
<feature type="domain" description="HMG box" evidence="6">
    <location>
        <begin position="48"/>
        <end position="116"/>
    </location>
</feature>
<gene>
    <name evidence="7" type="ORF">C7M84_005651</name>
</gene>
<protein>
    <submittedName>
        <fullName evidence="7">SRY-related HMG box C protein</fullName>
    </submittedName>
</protein>
<dbReference type="GO" id="GO:0007420">
    <property type="term" value="P:brain development"/>
    <property type="evidence" value="ECO:0007669"/>
    <property type="project" value="TreeGrafter"/>
</dbReference>
<dbReference type="OrthoDB" id="6247875at2759"/>
<accession>A0A423TGZ8</accession>
<name>A0A423TGZ8_PENVA</name>
<feature type="compositionally biased region" description="Basic and acidic residues" evidence="5">
    <location>
        <begin position="18"/>
        <end position="28"/>
    </location>
</feature>
<dbReference type="SMART" id="SM00398">
    <property type="entry name" value="HMG"/>
    <property type="match status" value="1"/>
</dbReference>
<dbReference type="FunFam" id="1.10.30.10:FF:000002">
    <property type="entry name" value="transcription factor Sox-2"/>
    <property type="match status" value="1"/>
</dbReference>
<keyword evidence="3 4" id="KW-0539">Nucleus</keyword>
<evidence type="ECO:0000259" key="6">
    <source>
        <dbReference type="PROSITE" id="PS50118"/>
    </source>
</evidence>
<reference evidence="7 8" key="1">
    <citation type="submission" date="2018-04" db="EMBL/GenBank/DDBJ databases">
        <authorList>
            <person name="Zhang X."/>
            <person name="Yuan J."/>
            <person name="Li F."/>
            <person name="Xiang J."/>
        </authorList>
    </citation>
    <scope>NUCLEOTIDE SEQUENCE [LARGE SCALE GENOMIC DNA]</scope>
    <source>
        <tissue evidence="7">Muscle</tissue>
    </source>
</reference>
<dbReference type="PANTHER" id="PTHR10270:SF323">
    <property type="entry name" value="TRANSCRIPTION FACTOR SOX-14-RELATED"/>
    <property type="match status" value="1"/>
</dbReference>
<reference evidence="7 8" key="2">
    <citation type="submission" date="2019-01" db="EMBL/GenBank/DDBJ databases">
        <title>The decoding of complex shrimp genome reveals the adaptation for benthos swimmer, frequently molting mechanism and breeding impact on genome.</title>
        <authorList>
            <person name="Sun Y."/>
            <person name="Gao Y."/>
            <person name="Yu Y."/>
        </authorList>
    </citation>
    <scope>NUCLEOTIDE SEQUENCE [LARGE SCALE GENOMIC DNA]</scope>
    <source>
        <tissue evidence="7">Muscle</tissue>
    </source>
</reference>
<dbReference type="Proteomes" id="UP000283509">
    <property type="component" value="Unassembled WGS sequence"/>
</dbReference>
<evidence type="ECO:0000256" key="4">
    <source>
        <dbReference type="PROSITE-ProRule" id="PRU00267"/>
    </source>
</evidence>